<protein>
    <submittedName>
        <fullName evidence="3">Oxidoreductase</fullName>
    </submittedName>
</protein>
<dbReference type="Pfam" id="PF00248">
    <property type="entry name" value="Aldo_ket_red"/>
    <property type="match status" value="1"/>
</dbReference>
<dbReference type="InterPro" id="IPR023210">
    <property type="entry name" value="NADP_OxRdtase_dom"/>
</dbReference>
<evidence type="ECO:0000313" key="3">
    <source>
        <dbReference type="EMBL" id="AYM52923.1"/>
    </source>
</evidence>
<evidence type="ECO:0000259" key="2">
    <source>
        <dbReference type="Pfam" id="PF00248"/>
    </source>
</evidence>
<dbReference type="GO" id="GO:0016491">
    <property type="term" value="F:oxidoreductase activity"/>
    <property type="evidence" value="ECO:0007669"/>
    <property type="project" value="UniProtKB-KW"/>
</dbReference>
<dbReference type="InterPro" id="IPR050791">
    <property type="entry name" value="Aldo-Keto_reductase"/>
</dbReference>
<dbReference type="AlphaFoldDB" id="A0A3Q8I5I8"/>
<keyword evidence="1" id="KW-0560">Oxidoreductase</keyword>
<proteinExistence type="predicted"/>
<dbReference type="PANTHER" id="PTHR43625:SF40">
    <property type="entry name" value="ALDO-KETO REDUCTASE YAKC [NADP(+)]"/>
    <property type="match status" value="1"/>
</dbReference>
<evidence type="ECO:0000256" key="1">
    <source>
        <dbReference type="ARBA" id="ARBA00023002"/>
    </source>
</evidence>
<dbReference type="PRINTS" id="PR00069">
    <property type="entry name" value="ALDKETRDTASE"/>
</dbReference>
<dbReference type="GO" id="GO:0005737">
    <property type="term" value="C:cytoplasm"/>
    <property type="evidence" value="ECO:0007669"/>
    <property type="project" value="TreeGrafter"/>
</dbReference>
<dbReference type="EMBL" id="MH908888">
    <property type="protein sequence ID" value="AYM52923.1"/>
    <property type="molecule type" value="Genomic_DNA"/>
</dbReference>
<accession>A0A3Q8I5I8</accession>
<dbReference type="SUPFAM" id="SSF51430">
    <property type="entry name" value="NAD(P)-linked oxidoreductase"/>
    <property type="match status" value="1"/>
</dbReference>
<reference evidence="3" key="1">
    <citation type="journal article" date="2018" name="J. Ind. Microbiol. Biotechnol.">
        <title>Genome mining reveals uncommon alkylpyrones as type III PKS products from myxobacteria.</title>
        <authorList>
            <person name="Hug J.J."/>
            <person name="Panter F."/>
            <person name="Krug D."/>
            <person name="Muller R."/>
        </authorList>
    </citation>
    <scope>NUCLEOTIDE SEQUENCE</scope>
    <source>
        <strain evidence="3">So ce38</strain>
    </source>
</reference>
<organism evidence="3">
    <name type="scientific">Sorangium cellulosum</name>
    <name type="common">Polyangium cellulosum</name>
    <dbReference type="NCBI Taxonomy" id="56"/>
    <lineage>
        <taxon>Bacteria</taxon>
        <taxon>Pseudomonadati</taxon>
        <taxon>Myxococcota</taxon>
        <taxon>Polyangia</taxon>
        <taxon>Polyangiales</taxon>
        <taxon>Polyangiaceae</taxon>
        <taxon>Sorangium</taxon>
    </lineage>
</organism>
<sequence length="319" mass="34779">MSVPMKAPSKTFKIGGDLPVNRMGFGAMYLTGPGYWGPPADPEAAIRLLRRAVDLGVNFIDTADSYGPDTNEQIIRRALHPYPAGLVITTKGGLLRSGPQDWTRRGQEYIVPCGRPAYLRQQVEMSLRNLGLERIELYQLHRIDPAVPLAEQLGELVRLREQGKIHHIGLSGQPEVTVEQLTKAREVTEIAAVENLYNVADRTGEKALRYAEEHGIAFVPWFPMGHGDLAKPGSVLSAFARKRGVTPAQLALAWLLHKSPNILAIPGTSSINHLEENCRAGAITFDEGEMAALAEVAATVQTWRPSVDGPVPAGAKEMS</sequence>
<dbReference type="CDD" id="cd19088">
    <property type="entry name" value="AKR_AKR13B1"/>
    <property type="match status" value="1"/>
</dbReference>
<dbReference type="InterPro" id="IPR020471">
    <property type="entry name" value="AKR"/>
</dbReference>
<dbReference type="InterPro" id="IPR036812">
    <property type="entry name" value="NAD(P)_OxRdtase_dom_sf"/>
</dbReference>
<dbReference type="PANTHER" id="PTHR43625">
    <property type="entry name" value="AFLATOXIN B1 ALDEHYDE REDUCTASE"/>
    <property type="match status" value="1"/>
</dbReference>
<dbReference type="Gene3D" id="3.20.20.100">
    <property type="entry name" value="NADP-dependent oxidoreductase domain"/>
    <property type="match status" value="1"/>
</dbReference>
<feature type="domain" description="NADP-dependent oxidoreductase" evidence="2">
    <location>
        <begin position="22"/>
        <end position="296"/>
    </location>
</feature>
<name>A0A3Q8I5I8_SORCE</name>